<dbReference type="Proteomes" id="UP000797356">
    <property type="component" value="Chromosome 11"/>
</dbReference>
<name>A0A8K0N9Q7_COCNU</name>
<reference evidence="2" key="2">
    <citation type="submission" date="2019-07" db="EMBL/GenBank/DDBJ databases">
        <authorList>
            <person name="Yang Y."/>
            <person name="Bocs S."/>
            <person name="Baudouin L."/>
        </authorList>
    </citation>
    <scope>NUCLEOTIDE SEQUENCE</scope>
    <source>
        <tissue evidence="2">Spear leaf of Hainan Tall coconut</tissue>
    </source>
</reference>
<comment type="caution">
    <text evidence="2">The sequence shown here is derived from an EMBL/GenBank/DDBJ whole genome shotgun (WGS) entry which is preliminary data.</text>
</comment>
<accession>A0A8K0N9Q7</accession>
<protein>
    <submittedName>
        <fullName evidence="2">Uncharacterized protein</fullName>
    </submittedName>
</protein>
<evidence type="ECO:0000313" key="2">
    <source>
        <dbReference type="EMBL" id="KAG1363515.1"/>
    </source>
</evidence>
<reference evidence="2" key="1">
    <citation type="journal article" date="2017" name="Gigascience">
        <title>The genome draft of coconut (Cocos nucifera).</title>
        <authorList>
            <person name="Xiao Y."/>
            <person name="Xu P."/>
            <person name="Fan H."/>
            <person name="Baudouin L."/>
            <person name="Xia W."/>
            <person name="Bocs S."/>
            <person name="Xu J."/>
            <person name="Li Q."/>
            <person name="Guo A."/>
            <person name="Zhou L."/>
            <person name="Li J."/>
            <person name="Wu Y."/>
            <person name="Ma Z."/>
            <person name="Armero A."/>
            <person name="Issali A.E."/>
            <person name="Liu N."/>
            <person name="Peng M."/>
            <person name="Yang Y."/>
        </authorList>
    </citation>
    <scope>NUCLEOTIDE SEQUENCE</scope>
    <source>
        <tissue evidence="2">Spear leaf of Hainan Tall coconut</tissue>
    </source>
</reference>
<organism evidence="2 3">
    <name type="scientific">Cocos nucifera</name>
    <name type="common">Coconut palm</name>
    <dbReference type="NCBI Taxonomy" id="13894"/>
    <lineage>
        <taxon>Eukaryota</taxon>
        <taxon>Viridiplantae</taxon>
        <taxon>Streptophyta</taxon>
        <taxon>Embryophyta</taxon>
        <taxon>Tracheophyta</taxon>
        <taxon>Spermatophyta</taxon>
        <taxon>Magnoliopsida</taxon>
        <taxon>Liliopsida</taxon>
        <taxon>Arecaceae</taxon>
        <taxon>Arecoideae</taxon>
        <taxon>Cocoseae</taxon>
        <taxon>Attaleinae</taxon>
        <taxon>Cocos</taxon>
    </lineage>
</organism>
<feature type="region of interest" description="Disordered" evidence="1">
    <location>
        <begin position="108"/>
        <end position="144"/>
    </location>
</feature>
<evidence type="ECO:0000256" key="1">
    <source>
        <dbReference type="SAM" id="MobiDB-lite"/>
    </source>
</evidence>
<evidence type="ECO:0000313" key="3">
    <source>
        <dbReference type="Proteomes" id="UP000797356"/>
    </source>
</evidence>
<proteinExistence type="predicted"/>
<sequence length="144" mass="16128">MTQAKIEALEGLVAIEWRAIELIKALAREEKEKAFIEAKLKAIKEFRASKEFENEIAEGSLVAYEYGFEACKRCLAWMLPKLDLSGLHPKDSDDEDKPILVDEVPTIKPVADEPATMPTIEDAAWDPTKEATDPTIESIPKDLD</sequence>
<dbReference type="AlphaFoldDB" id="A0A8K0N9Q7"/>
<keyword evidence="3" id="KW-1185">Reference proteome</keyword>
<gene>
    <name evidence="2" type="ORF">COCNU_11G003420</name>
</gene>
<dbReference type="EMBL" id="CM017882">
    <property type="protein sequence ID" value="KAG1363515.1"/>
    <property type="molecule type" value="Genomic_DNA"/>
</dbReference>